<organism evidence="2 3">
    <name type="scientific">Haemaphysalis longicornis</name>
    <name type="common">Bush tick</name>
    <dbReference type="NCBI Taxonomy" id="44386"/>
    <lineage>
        <taxon>Eukaryota</taxon>
        <taxon>Metazoa</taxon>
        <taxon>Ecdysozoa</taxon>
        <taxon>Arthropoda</taxon>
        <taxon>Chelicerata</taxon>
        <taxon>Arachnida</taxon>
        <taxon>Acari</taxon>
        <taxon>Parasitiformes</taxon>
        <taxon>Ixodida</taxon>
        <taxon>Ixodoidea</taxon>
        <taxon>Ixodidae</taxon>
        <taxon>Haemaphysalinae</taxon>
        <taxon>Haemaphysalis</taxon>
    </lineage>
</organism>
<feature type="compositionally biased region" description="Gly residues" evidence="1">
    <location>
        <begin position="83"/>
        <end position="98"/>
    </location>
</feature>
<dbReference type="OMA" id="LECAATQ"/>
<dbReference type="OrthoDB" id="6502792at2759"/>
<protein>
    <submittedName>
        <fullName evidence="2">Uncharacterized protein</fullName>
    </submittedName>
</protein>
<evidence type="ECO:0000256" key="1">
    <source>
        <dbReference type="SAM" id="MobiDB-lite"/>
    </source>
</evidence>
<evidence type="ECO:0000313" key="3">
    <source>
        <dbReference type="Proteomes" id="UP000821853"/>
    </source>
</evidence>
<keyword evidence="3" id="KW-1185">Reference proteome</keyword>
<comment type="caution">
    <text evidence="2">The sequence shown here is derived from an EMBL/GenBank/DDBJ whole genome shotgun (WGS) entry which is preliminary data.</text>
</comment>
<dbReference type="VEuPathDB" id="VectorBase:HLOH_049606"/>
<reference evidence="2 3" key="1">
    <citation type="journal article" date="2020" name="Cell">
        <title>Large-Scale Comparative Analyses of Tick Genomes Elucidate Their Genetic Diversity and Vector Capacities.</title>
        <authorList>
            <consortium name="Tick Genome and Microbiome Consortium (TIGMIC)"/>
            <person name="Jia N."/>
            <person name="Wang J."/>
            <person name="Shi W."/>
            <person name="Du L."/>
            <person name="Sun Y."/>
            <person name="Zhan W."/>
            <person name="Jiang J.F."/>
            <person name="Wang Q."/>
            <person name="Zhang B."/>
            <person name="Ji P."/>
            <person name="Bell-Sakyi L."/>
            <person name="Cui X.M."/>
            <person name="Yuan T.T."/>
            <person name="Jiang B.G."/>
            <person name="Yang W.F."/>
            <person name="Lam T.T."/>
            <person name="Chang Q.C."/>
            <person name="Ding S.J."/>
            <person name="Wang X.J."/>
            <person name="Zhu J.G."/>
            <person name="Ruan X.D."/>
            <person name="Zhao L."/>
            <person name="Wei J.T."/>
            <person name="Ye R.Z."/>
            <person name="Que T.C."/>
            <person name="Du C.H."/>
            <person name="Zhou Y.H."/>
            <person name="Cheng J.X."/>
            <person name="Dai P.F."/>
            <person name="Guo W.B."/>
            <person name="Han X.H."/>
            <person name="Huang E.J."/>
            <person name="Li L.F."/>
            <person name="Wei W."/>
            <person name="Gao Y.C."/>
            <person name="Liu J.Z."/>
            <person name="Shao H.Z."/>
            <person name="Wang X."/>
            <person name="Wang C.C."/>
            <person name="Yang T.C."/>
            <person name="Huo Q.B."/>
            <person name="Li W."/>
            <person name="Chen H.Y."/>
            <person name="Chen S.E."/>
            <person name="Zhou L.G."/>
            <person name="Ni X.B."/>
            <person name="Tian J.H."/>
            <person name="Sheng Y."/>
            <person name="Liu T."/>
            <person name="Pan Y.S."/>
            <person name="Xia L.Y."/>
            <person name="Li J."/>
            <person name="Zhao F."/>
            <person name="Cao W.C."/>
        </authorList>
    </citation>
    <scope>NUCLEOTIDE SEQUENCE [LARGE SCALE GENOMIC DNA]</scope>
    <source>
        <strain evidence="2">HaeL-2018</strain>
    </source>
</reference>
<dbReference type="Proteomes" id="UP000821853">
    <property type="component" value="Chromosome 8"/>
</dbReference>
<feature type="region of interest" description="Disordered" evidence="1">
    <location>
        <begin position="1"/>
        <end position="104"/>
    </location>
</feature>
<feature type="compositionally biased region" description="Polar residues" evidence="1">
    <location>
        <begin position="8"/>
        <end position="18"/>
    </location>
</feature>
<dbReference type="AlphaFoldDB" id="A0A9J6GXS3"/>
<name>A0A9J6GXS3_HAELO</name>
<dbReference type="EMBL" id="JABSTR010000010">
    <property type="protein sequence ID" value="KAH9379633.1"/>
    <property type="molecule type" value="Genomic_DNA"/>
</dbReference>
<proteinExistence type="predicted"/>
<sequence>MSNKTKEQLTQMSNGKSKISQRKGASITGQSIPEFGSERKKLNLNALVQTPASVGGGPPPSTATRPTKGGSGHGLRPAALGPNGQGGGQGFPGHGGGPSVVDSPATKKLRSAATWTVVVDGAAVSYCTRSRWRNQARPERGDDLEGVPPPFRGLTLAERDDQPQPAFSEKERRALCATCRTLVVSWDAHRIGALHLERTARKERVARAAAAGAAGLGWSAPYGLTAAFEEAAVRVLMATRPDLLTAAERGLVSGEPLECAATQGLAGGRPALVAPPIGAPDPAPQEPAGTQRGGRAAVRGPSGGGH</sequence>
<accession>A0A9J6GXS3</accession>
<gene>
    <name evidence="2" type="ORF">HPB48_020042</name>
</gene>
<feature type="region of interest" description="Disordered" evidence="1">
    <location>
        <begin position="270"/>
        <end position="306"/>
    </location>
</feature>
<evidence type="ECO:0000313" key="2">
    <source>
        <dbReference type="EMBL" id="KAH9379633.1"/>
    </source>
</evidence>